<dbReference type="EMBL" id="AJWJ01000244">
    <property type="protein sequence ID" value="KAF2072833.1"/>
    <property type="molecule type" value="Genomic_DNA"/>
</dbReference>
<dbReference type="Proteomes" id="UP000695562">
    <property type="component" value="Unassembled WGS sequence"/>
</dbReference>
<name>A0A8J4PS83_9MYCE</name>
<organism evidence="2 3">
    <name type="scientific">Polysphondylium violaceum</name>
    <dbReference type="NCBI Taxonomy" id="133409"/>
    <lineage>
        <taxon>Eukaryota</taxon>
        <taxon>Amoebozoa</taxon>
        <taxon>Evosea</taxon>
        <taxon>Eumycetozoa</taxon>
        <taxon>Dictyostelia</taxon>
        <taxon>Dictyosteliales</taxon>
        <taxon>Dictyosteliaceae</taxon>
        <taxon>Polysphondylium</taxon>
    </lineage>
</organism>
<dbReference type="Pfam" id="PF07876">
    <property type="entry name" value="Dabb"/>
    <property type="match status" value="1"/>
</dbReference>
<gene>
    <name evidence="2" type="ORF">CYY_005844</name>
</gene>
<reference evidence="2" key="1">
    <citation type="submission" date="2020-01" db="EMBL/GenBank/DDBJ databases">
        <title>Development of genomics and gene disruption for Polysphondylium violaceum indicates a role for the polyketide synthase stlB in stalk morphogenesis.</title>
        <authorList>
            <person name="Narita B."/>
            <person name="Kawabe Y."/>
            <person name="Kin K."/>
            <person name="Saito T."/>
            <person name="Gibbs R."/>
            <person name="Kuspa A."/>
            <person name="Muzny D."/>
            <person name="Queller D."/>
            <person name="Richards S."/>
            <person name="Strassman J."/>
            <person name="Sucgang R."/>
            <person name="Worley K."/>
            <person name="Schaap P."/>
        </authorList>
    </citation>
    <scope>NUCLEOTIDE SEQUENCE</scope>
    <source>
        <strain evidence="2">QSvi11</strain>
    </source>
</reference>
<dbReference type="SUPFAM" id="SSF54909">
    <property type="entry name" value="Dimeric alpha+beta barrel"/>
    <property type="match status" value="1"/>
</dbReference>
<dbReference type="Gene3D" id="3.30.70.100">
    <property type="match status" value="1"/>
</dbReference>
<dbReference type="SMART" id="SM00886">
    <property type="entry name" value="Dabb"/>
    <property type="match status" value="1"/>
</dbReference>
<dbReference type="AlphaFoldDB" id="A0A8J4PS83"/>
<evidence type="ECO:0000313" key="2">
    <source>
        <dbReference type="EMBL" id="KAF2072833.1"/>
    </source>
</evidence>
<protein>
    <recommendedName>
        <fullName evidence="1">Stress-response A/B barrel domain-containing protein</fullName>
    </recommendedName>
</protein>
<dbReference type="InterPro" id="IPR011008">
    <property type="entry name" value="Dimeric_a/b-barrel"/>
</dbReference>
<dbReference type="OrthoDB" id="42919at2759"/>
<dbReference type="PROSITE" id="PS51502">
    <property type="entry name" value="S_R_A_B_BARREL"/>
    <property type="match status" value="1"/>
</dbReference>
<proteinExistence type="predicted"/>
<evidence type="ECO:0000313" key="3">
    <source>
        <dbReference type="Proteomes" id="UP000695562"/>
    </source>
</evidence>
<comment type="caution">
    <text evidence="2">The sequence shown here is derived from an EMBL/GenBank/DDBJ whole genome shotgun (WGS) entry which is preliminary data.</text>
</comment>
<keyword evidence="3" id="KW-1185">Reference proteome</keyword>
<sequence length="105" mass="12017">MSYSLEHIVFLSLKDNLSDQDLDKINENIQRAKTIPGVVDITLQKNLCPIKNGGFNNIFKVVFQDPTDYENFKTHPLHLELSSSFMKFIVDGNFIIGDYLIPKVN</sequence>
<accession>A0A8J4PS83</accession>
<dbReference type="InterPro" id="IPR013097">
    <property type="entry name" value="Dabb"/>
</dbReference>
<evidence type="ECO:0000259" key="1">
    <source>
        <dbReference type="PROSITE" id="PS51502"/>
    </source>
</evidence>
<feature type="domain" description="Stress-response A/B barrel" evidence="1">
    <location>
        <begin position="5"/>
        <end position="99"/>
    </location>
</feature>